<evidence type="ECO:0000313" key="5">
    <source>
        <dbReference type="Proteomes" id="UP000018211"/>
    </source>
</evidence>
<accession>A0AAV2VNY9</accession>
<organism evidence="4 5">
    <name type="scientific">Vibrio nigripulchritudo SOn1</name>
    <dbReference type="NCBI Taxonomy" id="1238450"/>
    <lineage>
        <taxon>Bacteria</taxon>
        <taxon>Pseudomonadati</taxon>
        <taxon>Pseudomonadota</taxon>
        <taxon>Gammaproteobacteria</taxon>
        <taxon>Vibrionales</taxon>
        <taxon>Vibrionaceae</taxon>
        <taxon>Vibrio</taxon>
    </lineage>
</organism>
<dbReference type="RefSeq" id="WP_022611395.1">
    <property type="nucleotide sequence ID" value="NZ_LK391965.1"/>
</dbReference>
<comment type="caution">
    <text evidence="4">The sequence shown here is derived from an EMBL/GenBank/DDBJ whole genome shotgun (WGS) entry which is preliminary data.</text>
</comment>
<dbReference type="Proteomes" id="UP000018211">
    <property type="component" value="Unassembled WGS sequence"/>
</dbReference>
<dbReference type="InterPro" id="IPR023347">
    <property type="entry name" value="Lysozyme_dom_sf"/>
</dbReference>
<keyword evidence="2" id="KW-0081">Bacteriolytic enzyme</keyword>
<evidence type="ECO:0000256" key="3">
    <source>
        <dbReference type="SAM" id="Phobius"/>
    </source>
</evidence>
<keyword evidence="3" id="KW-0812">Transmembrane</keyword>
<proteinExistence type="predicted"/>
<name>A0AAV2VNY9_9VIBR</name>
<feature type="transmembrane region" description="Helical" evidence="3">
    <location>
        <begin position="185"/>
        <end position="203"/>
    </location>
</feature>
<protein>
    <recommendedName>
        <fullName evidence="6">Pesticin C-terminal domain-containing protein</fullName>
    </recommendedName>
</protein>
<dbReference type="GO" id="GO:0042742">
    <property type="term" value="P:defense response to bacterium"/>
    <property type="evidence" value="ECO:0007669"/>
    <property type="project" value="UniProtKB-KW"/>
</dbReference>
<dbReference type="CDD" id="cd16903">
    <property type="entry name" value="pesticin_lyz-like"/>
    <property type="match status" value="1"/>
</dbReference>
<dbReference type="GO" id="GO:0031640">
    <property type="term" value="P:killing of cells of another organism"/>
    <property type="evidence" value="ECO:0007669"/>
    <property type="project" value="UniProtKB-KW"/>
</dbReference>
<dbReference type="EMBL" id="CAOF01000078">
    <property type="protein sequence ID" value="CCO46173.1"/>
    <property type="molecule type" value="Genomic_DNA"/>
</dbReference>
<evidence type="ECO:0000256" key="2">
    <source>
        <dbReference type="ARBA" id="ARBA00022638"/>
    </source>
</evidence>
<sequence>MTPNTSAINTLINELNAMVQHATGLGEPLPAGVLHHLDHVLFKQNQTQGEEYPSPYSADDLQQLTDYHQMMAELIEPAQPRSVLLIKQQEQQRGMLGFLGPVTLVRQLTGLAIFCVVMTIALALSPEINRETINQDLFENSGISLLLNLLFLLCCAGLGATFSNLNKLFFYIDAMTYDPRFNSTYWIRIIMGFMSGLMIAELLPLGQMQAAAGGEGTVVDLDKPLAAILGGFSSDVLYRFLSRLLELVEQLFKSQPSGSHGKRQSYHASPPPAKHVVYESKIAANANSMPPSSQPVTEIRANITGSEQGNSETPIDALDRIAKDTPNMNKEPETHFNQPQHDQDTLTILQLGKLTYDAEGTEGGRYHSRKLHVPSESSGLTIGRGYDCKEKSTSQIINQLCEAGLPLAKAQKLAGASGLSGQQASDFIADNQLEDYEITVEQQEKLFAISYQSLIADVKRICSKSDCVAAYGDVNWDTLNNKIKAVLVDLRYRGDYTPNSRKLIQSYVANNNFAGFSSVLCNRQLWRQVPEDRFNRRVAFLNE</sequence>
<evidence type="ECO:0000256" key="1">
    <source>
        <dbReference type="ARBA" id="ARBA00022529"/>
    </source>
</evidence>
<feature type="transmembrane region" description="Helical" evidence="3">
    <location>
        <begin position="104"/>
        <end position="124"/>
    </location>
</feature>
<keyword evidence="3" id="KW-1133">Transmembrane helix</keyword>
<dbReference type="GO" id="GO:0003796">
    <property type="term" value="F:lysozyme activity"/>
    <property type="evidence" value="ECO:0007669"/>
    <property type="project" value="InterPro"/>
</dbReference>
<dbReference type="Gene3D" id="1.10.530.40">
    <property type="match status" value="1"/>
</dbReference>
<reference evidence="4 5" key="1">
    <citation type="journal article" date="2013" name="ISME J.">
        <title>Comparative genomics of pathogenic lineages of Vibrio nigripulchritudo identifies virulence-associated traits.</title>
        <authorList>
            <person name="Goudenege D."/>
            <person name="Labreuche Y."/>
            <person name="Krin E."/>
            <person name="Ansquer D."/>
            <person name="Mangenot S."/>
            <person name="Calteau A."/>
            <person name="Medigue C."/>
            <person name="Mazel D."/>
            <person name="Polz M.F."/>
            <person name="Le Roux F."/>
        </authorList>
    </citation>
    <scope>NUCLEOTIDE SEQUENCE [LARGE SCALE GENOMIC DNA]</scope>
    <source>
        <strain evidence="4 5">SOn1</strain>
    </source>
</reference>
<dbReference type="AlphaFoldDB" id="A0AAV2VNY9"/>
<evidence type="ECO:0000313" key="4">
    <source>
        <dbReference type="EMBL" id="CCO46173.1"/>
    </source>
</evidence>
<feature type="transmembrane region" description="Helical" evidence="3">
    <location>
        <begin position="145"/>
        <end position="165"/>
    </location>
</feature>
<keyword evidence="1" id="KW-0929">Antimicrobial</keyword>
<keyword evidence="3" id="KW-0472">Membrane</keyword>
<evidence type="ECO:0008006" key="6">
    <source>
        <dbReference type="Google" id="ProtNLM"/>
    </source>
</evidence>
<gene>
    <name evidence="4" type="ORF">VIBNISOn1_1690018</name>
</gene>